<dbReference type="EMBL" id="MU825877">
    <property type="protein sequence ID" value="KAJ7386163.1"/>
    <property type="molecule type" value="Genomic_DNA"/>
</dbReference>
<proteinExistence type="predicted"/>
<keyword evidence="2" id="KW-1185">Reference proteome</keyword>
<evidence type="ECO:0000313" key="1">
    <source>
        <dbReference type="EMBL" id="KAJ7386163.1"/>
    </source>
</evidence>
<reference evidence="1" key="1">
    <citation type="submission" date="2023-01" db="EMBL/GenBank/DDBJ databases">
        <title>Genome assembly of the deep-sea coral Lophelia pertusa.</title>
        <authorList>
            <person name="Herrera S."/>
            <person name="Cordes E."/>
        </authorList>
    </citation>
    <scope>NUCLEOTIDE SEQUENCE</scope>
    <source>
        <strain evidence="1">USNM1676648</strain>
        <tissue evidence="1">Polyp</tissue>
    </source>
</reference>
<accession>A0A9W9ZQP1</accession>
<organism evidence="1 2">
    <name type="scientific">Desmophyllum pertusum</name>
    <dbReference type="NCBI Taxonomy" id="174260"/>
    <lineage>
        <taxon>Eukaryota</taxon>
        <taxon>Metazoa</taxon>
        <taxon>Cnidaria</taxon>
        <taxon>Anthozoa</taxon>
        <taxon>Hexacorallia</taxon>
        <taxon>Scleractinia</taxon>
        <taxon>Caryophylliina</taxon>
        <taxon>Caryophylliidae</taxon>
        <taxon>Desmophyllum</taxon>
    </lineage>
</organism>
<gene>
    <name evidence="1" type="ORF">OS493_010556</name>
</gene>
<dbReference type="AlphaFoldDB" id="A0A9W9ZQP1"/>
<protein>
    <submittedName>
        <fullName evidence="1">Uncharacterized protein</fullName>
    </submittedName>
</protein>
<evidence type="ECO:0000313" key="2">
    <source>
        <dbReference type="Proteomes" id="UP001163046"/>
    </source>
</evidence>
<comment type="caution">
    <text evidence="1">The sequence shown here is derived from an EMBL/GenBank/DDBJ whole genome shotgun (WGS) entry which is preliminary data.</text>
</comment>
<dbReference type="Proteomes" id="UP001163046">
    <property type="component" value="Unassembled WGS sequence"/>
</dbReference>
<sequence>MQSRRCGRNGTKGYPYSVDTYICCRRRRTDITPNGFNSIMWRLMDQTRVAISDDIRERVFMSQLGSLVESVHVVRQLESARKACQATPSVEEQKSLNVVSASADSENISTEIHELKDLIVSMNEKICELEKKTENEIDLAALG</sequence>
<dbReference type="OrthoDB" id="10642739at2759"/>
<name>A0A9W9ZQP1_9CNID</name>